<feature type="transmembrane region" description="Helical" evidence="8">
    <location>
        <begin position="299"/>
        <end position="327"/>
    </location>
</feature>
<keyword evidence="5 8" id="KW-1133">Transmembrane helix</keyword>
<dbReference type="GO" id="GO:0008324">
    <property type="term" value="F:monoatomic cation transmembrane transporter activity"/>
    <property type="evidence" value="ECO:0007669"/>
    <property type="project" value="InterPro"/>
</dbReference>
<keyword evidence="2" id="KW-0813">Transport</keyword>
<dbReference type="GO" id="GO:0005886">
    <property type="term" value="C:plasma membrane"/>
    <property type="evidence" value="ECO:0007669"/>
    <property type="project" value="UniProtKB-SubCell"/>
</dbReference>
<comment type="subcellular location">
    <subcellularLocation>
        <location evidence="1">Cell membrane</location>
        <topology evidence="1">Multi-pass membrane protein</topology>
    </subcellularLocation>
</comment>
<keyword evidence="10" id="KW-1185">Reference proteome</keyword>
<feature type="transmembrane region" description="Helical" evidence="8">
    <location>
        <begin position="409"/>
        <end position="430"/>
    </location>
</feature>
<evidence type="ECO:0000313" key="9">
    <source>
        <dbReference type="EMBL" id="KGM19472.1"/>
    </source>
</evidence>
<evidence type="ECO:0000256" key="4">
    <source>
        <dbReference type="ARBA" id="ARBA00022692"/>
    </source>
</evidence>
<evidence type="ECO:0000256" key="6">
    <source>
        <dbReference type="ARBA" id="ARBA00023065"/>
    </source>
</evidence>
<dbReference type="GO" id="GO:0030001">
    <property type="term" value="P:metal ion transport"/>
    <property type="evidence" value="ECO:0007669"/>
    <property type="project" value="UniProtKB-ARBA"/>
</dbReference>
<dbReference type="InterPro" id="IPR003445">
    <property type="entry name" value="Cat_transpt"/>
</dbReference>
<keyword evidence="7 8" id="KW-0472">Membrane</keyword>
<comment type="caution">
    <text evidence="9">The sequence shown here is derived from an EMBL/GenBank/DDBJ whole genome shotgun (WGS) entry which is preliminary data.</text>
</comment>
<feature type="transmembrane region" description="Helical" evidence="8">
    <location>
        <begin position="36"/>
        <end position="54"/>
    </location>
</feature>
<feature type="transmembrane region" description="Helical" evidence="8">
    <location>
        <begin position="66"/>
        <end position="91"/>
    </location>
</feature>
<feature type="transmembrane region" description="Helical" evidence="8">
    <location>
        <begin position="228"/>
        <end position="250"/>
    </location>
</feature>
<dbReference type="AlphaFoldDB" id="A0A0A2DNZ7"/>
<evidence type="ECO:0000313" key="10">
    <source>
        <dbReference type="Proteomes" id="UP000030145"/>
    </source>
</evidence>
<evidence type="ECO:0000256" key="5">
    <source>
        <dbReference type="ARBA" id="ARBA00022989"/>
    </source>
</evidence>
<feature type="transmembrane region" description="Helical" evidence="8">
    <location>
        <begin position="6"/>
        <end position="24"/>
    </location>
</feature>
<feature type="transmembrane region" description="Helical" evidence="8">
    <location>
        <begin position="348"/>
        <end position="369"/>
    </location>
</feature>
<proteinExistence type="predicted"/>
<feature type="transmembrane region" description="Helical" evidence="8">
    <location>
        <begin position="118"/>
        <end position="143"/>
    </location>
</feature>
<dbReference type="PANTHER" id="PTHR32024:SF1">
    <property type="entry name" value="KTR SYSTEM POTASSIUM UPTAKE PROTEIN B"/>
    <property type="match status" value="1"/>
</dbReference>
<protein>
    <submittedName>
        <fullName evidence="9">ATPase</fullName>
    </submittedName>
</protein>
<dbReference type="Pfam" id="PF02386">
    <property type="entry name" value="TrkH"/>
    <property type="match status" value="1"/>
</dbReference>
<dbReference type="PANTHER" id="PTHR32024">
    <property type="entry name" value="TRK SYSTEM POTASSIUM UPTAKE PROTEIN TRKG-RELATED"/>
    <property type="match status" value="1"/>
</dbReference>
<name>A0A0A2DNZ7_9CORY</name>
<organism evidence="9 10">
    <name type="scientific">Corynebacterium auriscanis</name>
    <dbReference type="NCBI Taxonomy" id="99807"/>
    <lineage>
        <taxon>Bacteria</taxon>
        <taxon>Bacillati</taxon>
        <taxon>Actinomycetota</taxon>
        <taxon>Actinomycetes</taxon>
        <taxon>Mycobacteriales</taxon>
        <taxon>Corynebacteriaceae</taxon>
        <taxon>Corynebacterium</taxon>
    </lineage>
</organism>
<evidence type="ECO:0000256" key="8">
    <source>
        <dbReference type="SAM" id="Phobius"/>
    </source>
</evidence>
<accession>A0A0A2DNZ7</accession>
<keyword evidence="3" id="KW-1003">Cell membrane</keyword>
<feature type="transmembrane region" description="Helical" evidence="8">
    <location>
        <begin position="183"/>
        <end position="207"/>
    </location>
</feature>
<evidence type="ECO:0000256" key="7">
    <source>
        <dbReference type="ARBA" id="ARBA00023136"/>
    </source>
</evidence>
<evidence type="ECO:0000256" key="2">
    <source>
        <dbReference type="ARBA" id="ARBA00022448"/>
    </source>
</evidence>
<keyword evidence="4 8" id="KW-0812">Transmembrane</keyword>
<evidence type="ECO:0000256" key="3">
    <source>
        <dbReference type="ARBA" id="ARBA00022475"/>
    </source>
</evidence>
<reference evidence="9 10" key="1">
    <citation type="submission" date="2014-10" db="EMBL/GenBank/DDBJ databases">
        <title>Whole Genome sequence of Corynebacterium auriscanis strain CIP 106629.</title>
        <authorList>
            <person name="Hassan S.S."/>
            <person name="Jamal S.B."/>
            <person name="Tiwari S."/>
            <person name="Oliveira L.D.C."/>
            <person name="Souza F."/>
            <person name="Mariano D.C."/>
            <person name="Almeida S."/>
            <person name="Dorella F."/>
            <person name="Pereira F."/>
            <person name="Carvalho A."/>
            <person name="Leal C.A."/>
            <person name="Soares S.D.C."/>
            <person name="Figueiredo H.C."/>
            <person name="Silva A."/>
            <person name="Azevedo V.A."/>
        </authorList>
    </citation>
    <scope>NUCLEOTIDE SEQUENCE [LARGE SCALE GENOMIC DNA]</scope>
    <source>
        <strain evidence="9 10">CIP 106629</strain>
    </source>
</reference>
<dbReference type="Proteomes" id="UP000030145">
    <property type="component" value="Unassembled WGS sequence"/>
</dbReference>
<dbReference type="EMBL" id="JRVJ01000001">
    <property type="protein sequence ID" value="KGM19472.1"/>
    <property type="molecule type" value="Genomic_DNA"/>
</dbReference>
<evidence type="ECO:0000256" key="1">
    <source>
        <dbReference type="ARBA" id="ARBA00004651"/>
    </source>
</evidence>
<sequence length="447" mass="48166">MHPTQVVAVGFIVLILIGTFVLMLPVSSTDGTATDFLPSLFTATSAVSLTGLVVEDTATHWTSFGQVVIITLIQLGGFGVMSLTSLAAMMLTGRLSLRSQLNTLAEGRTQDASSVRKTLVMTLVFMAGTEFLVAIFLACRFHFGYDRPFGQAVWHGVFHAISAFNNAGFSIYSDNLISLATDAAVILPIAFALIVGGVGFQVLLEIFNKARRRILNPRNRSDNVRFSVTATVTLWGTAFLLVAGWIWYAFFEWKATLAPLAFHDKMLLSFFGSATARTAGFNAVDYGMLHPSTLMGTDILMFIGGGSGGTAGGIRITTAAIILAAMLTEFRGENSVTINRRRISPSTIRRALTVVSFGVALVVTAIVLIRTLDPQFTADQVVLETLSAFSTVGLSTGITPYLSGASQGILIAIMYLGRIGPITLVTAMALKKFKRRFEYPEERPFIG</sequence>
<keyword evidence="6" id="KW-0406">Ion transport</keyword>
<gene>
    <name evidence="9" type="ORF">MA47_00195</name>
</gene>